<accession>A0A0G4HRM0</accession>
<gene>
    <name evidence="1" type="ORF">Cvel_30663</name>
</gene>
<dbReference type="AlphaFoldDB" id="A0A0G4HRM0"/>
<feature type="non-terminal residue" evidence="1">
    <location>
        <position position="1"/>
    </location>
</feature>
<name>A0A0G4HRM0_9ALVE</name>
<reference evidence="1" key="1">
    <citation type="submission" date="2014-11" db="EMBL/GenBank/DDBJ databases">
        <authorList>
            <person name="Otto D Thomas"/>
            <person name="Naeem Raeece"/>
        </authorList>
    </citation>
    <scope>NUCLEOTIDE SEQUENCE</scope>
</reference>
<organism evidence="1">
    <name type="scientific">Chromera velia CCMP2878</name>
    <dbReference type="NCBI Taxonomy" id="1169474"/>
    <lineage>
        <taxon>Eukaryota</taxon>
        <taxon>Sar</taxon>
        <taxon>Alveolata</taxon>
        <taxon>Colpodellida</taxon>
        <taxon>Chromeraceae</taxon>
        <taxon>Chromera</taxon>
    </lineage>
</organism>
<protein>
    <submittedName>
        <fullName evidence="1">Uncharacterized protein</fullName>
    </submittedName>
</protein>
<evidence type="ECO:0000313" key="1">
    <source>
        <dbReference type="EMBL" id="CEM46955.1"/>
    </source>
</evidence>
<sequence length="79" mass="8926">IHVEVRDSMNFVLTEGDGLIDLAENLEWTSQDEQLNENYAAQTEGLSAPALGVMNFMSEIVERWDYRTAIDGNLLLRVP</sequence>
<dbReference type="VEuPathDB" id="CryptoDB:Cvel_30663"/>
<proteinExistence type="predicted"/>
<dbReference type="EMBL" id="CDMZ01003599">
    <property type="protein sequence ID" value="CEM46955.1"/>
    <property type="molecule type" value="Genomic_DNA"/>
</dbReference>